<protein>
    <submittedName>
        <fullName evidence="1">Uncharacterized protein</fullName>
    </submittedName>
</protein>
<keyword evidence="2" id="KW-1185">Reference proteome</keyword>
<proteinExistence type="predicted"/>
<evidence type="ECO:0000313" key="2">
    <source>
        <dbReference type="Proteomes" id="UP000609064"/>
    </source>
</evidence>
<gene>
    <name evidence="1" type="ORF">GCM10011514_40910</name>
</gene>
<dbReference type="Proteomes" id="UP000609064">
    <property type="component" value="Unassembled WGS sequence"/>
</dbReference>
<dbReference type="AlphaFoldDB" id="A0A917DVH9"/>
<accession>A0A917DVH9</accession>
<evidence type="ECO:0000313" key="1">
    <source>
        <dbReference type="EMBL" id="GGD72628.1"/>
    </source>
</evidence>
<sequence length="135" mass="15456">MTCGENTISSNTSFGFFCPGQPESDVYQDNDKNFNFYYHFYVSNNPYGRERFSVNFIINSLNVGTQYPIYSQVKALNKNEIPWVESGQKIPSNKPKKIIVLITESTPTSVSGYYKIELTNDVIFDGYFNKLKVSN</sequence>
<name>A0A917DVH9_9BACT</name>
<organism evidence="1 2">
    <name type="scientific">Emticicia aquatilis</name>
    <dbReference type="NCBI Taxonomy" id="1537369"/>
    <lineage>
        <taxon>Bacteria</taxon>
        <taxon>Pseudomonadati</taxon>
        <taxon>Bacteroidota</taxon>
        <taxon>Cytophagia</taxon>
        <taxon>Cytophagales</taxon>
        <taxon>Leadbetterellaceae</taxon>
        <taxon>Emticicia</taxon>
    </lineage>
</organism>
<comment type="caution">
    <text evidence="1">The sequence shown here is derived from an EMBL/GenBank/DDBJ whole genome shotgun (WGS) entry which is preliminary data.</text>
</comment>
<reference evidence="1" key="1">
    <citation type="journal article" date="2014" name="Int. J. Syst. Evol. Microbiol.">
        <title>Complete genome sequence of Corynebacterium casei LMG S-19264T (=DSM 44701T), isolated from a smear-ripened cheese.</title>
        <authorList>
            <consortium name="US DOE Joint Genome Institute (JGI-PGF)"/>
            <person name="Walter F."/>
            <person name="Albersmeier A."/>
            <person name="Kalinowski J."/>
            <person name="Ruckert C."/>
        </authorList>
    </citation>
    <scope>NUCLEOTIDE SEQUENCE</scope>
    <source>
        <strain evidence="1">CGMCC 1.15958</strain>
    </source>
</reference>
<dbReference type="EMBL" id="BMKK01000010">
    <property type="protein sequence ID" value="GGD72628.1"/>
    <property type="molecule type" value="Genomic_DNA"/>
</dbReference>
<reference evidence="1" key="2">
    <citation type="submission" date="2020-09" db="EMBL/GenBank/DDBJ databases">
        <authorList>
            <person name="Sun Q."/>
            <person name="Zhou Y."/>
        </authorList>
    </citation>
    <scope>NUCLEOTIDE SEQUENCE</scope>
    <source>
        <strain evidence="1">CGMCC 1.15958</strain>
    </source>
</reference>